<evidence type="ECO:0000259" key="1">
    <source>
        <dbReference type="PROSITE" id="PS50888"/>
    </source>
</evidence>
<dbReference type="OrthoDB" id="6287168at2759"/>
<dbReference type="EMBL" id="CAJPWZ010000376">
    <property type="protein sequence ID" value="CAG2192044.1"/>
    <property type="molecule type" value="Genomic_DNA"/>
</dbReference>
<accession>A0A8S3QBF9</accession>
<proteinExistence type="predicted"/>
<feature type="domain" description="BHLH" evidence="1">
    <location>
        <begin position="7"/>
        <end position="61"/>
    </location>
</feature>
<dbReference type="CDD" id="cd00083">
    <property type="entry name" value="bHLH_SF"/>
    <property type="match status" value="1"/>
</dbReference>
<dbReference type="Proteomes" id="UP000683360">
    <property type="component" value="Unassembled WGS sequence"/>
</dbReference>
<name>A0A8S3QBF9_MYTED</name>
<protein>
    <recommendedName>
        <fullName evidence="1">BHLH domain-containing protein</fullName>
    </recommendedName>
</protein>
<organism evidence="2 3">
    <name type="scientific">Mytilus edulis</name>
    <name type="common">Blue mussel</name>
    <dbReference type="NCBI Taxonomy" id="6550"/>
    <lineage>
        <taxon>Eukaryota</taxon>
        <taxon>Metazoa</taxon>
        <taxon>Spiralia</taxon>
        <taxon>Lophotrochozoa</taxon>
        <taxon>Mollusca</taxon>
        <taxon>Bivalvia</taxon>
        <taxon>Autobranchia</taxon>
        <taxon>Pteriomorphia</taxon>
        <taxon>Mytilida</taxon>
        <taxon>Mytiloidea</taxon>
        <taxon>Mytilidae</taxon>
        <taxon>Mytilinae</taxon>
        <taxon>Mytilus</taxon>
    </lineage>
</organism>
<gene>
    <name evidence="2" type="ORF">MEDL_7242</name>
</gene>
<dbReference type="GO" id="GO:0046983">
    <property type="term" value="F:protein dimerization activity"/>
    <property type="evidence" value="ECO:0007669"/>
    <property type="project" value="InterPro"/>
</dbReference>
<comment type="caution">
    <text evidence="2">The sequence shown here is derived from an EMBL/GenBank/DDBJ whole genome shotgun (WGS) entry which is preliminary data.</text>
</comment>
<dbReference type="InterPro" id="IPR036638">
    <property type="entry name" value="HLH_DNA-bd_sf"/>
</dbReference>
<evidence type="ECO:0000313" key="2">
    <source>
        <dbReference type="EMBL" id="CAG2192044.1"/>
    </source>
</evidence>
<reference evidence="2" key="1">
    <citation type="submission" date="2021-03" db="EMBL/GenBank/DDBJ databases">
        <authorList>
            <person name="Bekaert M."/>
        </authorList>
    </citation>
    <scope>NUCLEOTIDE SEQUENCE</scope>
</reference>
<dbReference type="PROSITE" id="PS50888">
    <property type="entry name" value="BHLH"/>
    <property type="match status" value="1"/>
</dbReference>
<dbReference type="AlphaFoldDB" id="A0A8S3QBF9"/>
<dbReference type="Gene3D" id="4.10.280.10">
    <property type="entry name" value="Helix-loop-helix DNA-binding domain"/>
    <property type="match status" value="1"/>
</dbReference>
<dbReference type="SUPFAM" id="SSF47459">
    <property type="entry name" value="HLH, helix-loop-helix DNA-binding domain"/>
    <property type="match status" value="1"/>
</dbReference>
<keyword evidence="3" id="KW-1185">Reference proteome</keyword>
<dbReference type="InterPro" id="IPR011598">
    <property type="entry name" value="bHLH_dom"/>
</dbReference>
<evidence type="ECO:0000313" key="3">
    <source>
        <dbReference type="Proteomes" id="UP000683360"/>
    </source>
</evidence>
<sequence length="189" mass="21819">MRRESLPMRVRRRQSDAKWRASVATCYETLKHVIPDCDKISKRKISKALILQETEKHINNLENVLSDILSDKARSRGKSCFYQTEQGLVEANMADVQQDLVLKQQNMYLHNFGQRKRSNIPSDIETGIINLRSTYCPLTVLPTECLQQQVVPSTPNDEPVNSPSSKYHVYPLTNLKEKFISIHLIKSRH</sequence>
<dbReference type="Pfam" id="PF00010">
    <property type="entry name" value="HLH"/>
    <property type="match status" value="1"/>
</dbReference>